<evidence type="ECO:0008006" key="3">
    <source>
        <dbReference type="Google" id="ProtNLM"/>
    </source>
</evidence>
<proteinExistence type="predicted"/>
<reference evidence="2" key="1">
    <citation type="submission" date="2019-12" db="EMBL/GenBank/DDBJ databases">
        <title>An insight into the sialome of adult female Ixodes ricinus ticks feeding for 6 days.</title>
        <authorList>
            <person name="Perner J."/>
            <person name="Ribeiro J.M.C."/>
        </authorList>
    </citation>
    <scope>NUCLEOTIDE SEQUENCE</scope>
    <source>
        <strain evidence="2">Semi-engorged</strain>
        <tissue evidence="2">Salivary glands</tissue>
    </source>
</reference>
<keyword evidence="1" id="KW-0732">Signal</keyword>
<dbReference type="EMBL" id="GIFC01005340">
    <property type="protein sequence ID" value="MXU87423.1"/>
    <property type="molecule type" value="Transcribed_RNA"/>
</dbReference>
<name>A0A6B0UI02_IXORI</name>
<sequence>MNKSGISLFLSLRCQLSLAASVSRSAEARAQSRPCPFRSVLRWRRESNALSRSHDTIAERFCWHSPAEADRRFRQVKRCIKRCSISFSTIFFFFCA</sequence>
<feature type="chain" id="PRO_5025660631" description="Secreted protein" evidence="1">
    <location>
        <begin position="20"/>
        <end position="96"/>
    </location>
</feature>
<evidence type="ECO:0000313" key="2">
    <source>
        <dbReference type="EMBL" id="MXU87423.1"/>
    </source>
</evidence>
<feature type="signal peptide" evidence="1">
    <location>
        <begin position="1"/>
        <end position="19"/>
    </location>
</feature>
<organism evidence="2">
    <name type="scientific">Ixodes ricinus</name>
    <name type="common">Common tick</name>
    <name type="synonym">Acarus ricinus</name>
    <dbReference type="NCBI Taxonomy" id="34613"/>
    <lineage>
        <taxon>Eukaryota</taxon>
        <taxon>Metazoa</taxon>
        <taxon>Ecdysozoa</taxon>
        <taxon>Arthropoda</taxon>
        <taxon>Chelicerata</taxon>
        <taxon>Arachnida</taxon>
        <taxon>Acari</taxon>
        <taxon>Parasitiformes</taxon>
        <taxon>Ixodida</taxon>
        <taxon>Ixodoidea</taxon>
        <taxon>Ixodidae</taxon>
        <taxon>Ixodinae</taxon>
        <taxon>Ixodes</taxon>
    </lineage>
</organism>
<dbReference type="AlphaFoldDB" id="A0A6B0UI02"/>
<evidence type="ECO:0000256" key="1">
    <source>
        <dbReference type="SAM" id="SignalP"/>
    </source>
</evidence>
<accession>A0A6B0UI02</accession>
<protein>
    <recommendedName>
        <fullName evidence="3">Secreted protein</fullName>
    </recommendedName>
</protein>